<sequence>MSGDESRRLRQSSVTDDDHHEEPPTTSRRRRGDGHDDDDMQSPTKENIDYDQFLKVQMNKWTQEALINVGCRLKYISNIEDILRKEGKHADFMASCFKQFGQFPTNWLFSAQIVHNLLLREIQIDGASESELWFSVWAMEVVDKLIDGFGMRLQDTLPRMRCWTMHKRPRNFMQTILDLEASIHSEKADVKEVLEATDDEAQADYP</sequence>
<evidence type="ECO:0000313" key="2">
    <source>
        <dbReference type="EMBL" id="KAK2649181.1"/>
    </source>
</evidence>
<dbReference type="Proteomes" id="UP001280121">
    <property type="component" value="Unassembled WGS sequence"/>
</dbReference>
<protein>
    <submittedName>
        <fullName evidence="2">Uncharacterized protein</fullName>
    </submittedName>
</protein>
<reference evidence="2" key="1">
    <citation type="journal article" date="2023" name="Plant J.">
        <title>Genome sequences and population genomics provide insights into the demographic history, inbreeding, and mutation load of two 'living fossil' tree species of Dipteronia.</title>
        <authorList>
            <person name="Feng Y."/>
            <person name="Comes H.P."/>
            <person name="Chen J."/>
            <person name="Zhu S."/>
            <person name="Lu R."/>
            <person name="Zhang X."/>
            <person name="Li P."/>
            <person name="Qiu J."/>
            <person name="Olsen K.M."/>
            <person name="Qiu Y."/>
        </authorList>
    </citation>
    <scope>NUCLEOTIDE SEQUENCE</scope>
    <source>
        <strain evidence="2">KIB01</strain>
    </source>
</reference>
<accession>A0AAD9U774</accession>
<comment type="caution">
    <text evidence="2">The sequence shown here is derived from an EMBL/GenBank/DDBJ whole genome shotgun (WGS) entry which is preliminary data.</text>
</comment>
<keyword evidence="3" id="KW-1185">Reference proteome</keyword>
<proteinExistence type="predicted"/>
<name>A0AAD9U774_9ROSI</name>
<evidence type="ECO:0000313" key="3">
    <source>
        <dbReference type="Proteomes" id="UP001280121"/>
    </source>
</evidence>
<gene>
    <name evidence="2" type="ORF">Ddye_016670</name>
</gene>
<dbReference type="AlphaFoldDB" id="A0AAD9U774"/>
<evidence type="ECO:0000256" key="1">
    <source>
        <dbReference type="SAM" id="MobiDB-lite"/>
    </source>
</evidence>
<organism evidence="2 3">
    <name type="scientific">Dipteronia dyeriana</name>
    <dbReference type="NCBI Taxonomy" id="168575"/>
    <lineage>
        <taxon>Eukaryota</taxon>
        <taxon>Viridiplantae</taxon>
        <taxon>Streptophyta</taxon>
        <taxon>Embryophyta</taxon>
        <taxon>Tracheophyta</taxon>
        <taxon>Spermatophyta</taxon>
        <taxon>Magnoliopsida</taxon>
        <taxon>eudicotyledons</taxon>
        <taxon>Gunneridae</taxon>
        <taxon>Pentapetalae</taxon>
        <taxon>rosids</taxon>
        <taxon>malvids</taxon>
        <taxon>Sapindales</taxon>
        <taxon>Sapindaceae</taxon>
        <taxon>Hippocastanoideae</taxon>
        <taxon>Acereae</taxon>
        <taxon>Dipteronia</taxon>
    </lineage>
</organism>
<feature type="region of interest" description="Disordered" evidence="1">
    <location>
        <begin position="1"/>
        <end position="45"/>
    </location>
</feature>
<dbReference type="EMBL" id="JANJYI010000005">
    <property type="protein sequence ID" value="KAK2649181.1"/>
    <property type="molecule type" value="Genomic_DNA"/>
</dbReference>